<comment type="caution">
    <text evidence="5">Lacks conserved residue(s) required for the propagation of feature annotation.</text>
</comment>
<dbReference type="CDD" id="cd01428">
    <property type="entry name" value="ADK"/>
    <property type="match status" value="1"/>
</dbReference>
<keyword evidence="5" id="KW-0963">Cytoplasm</keyword>
<evidence type="ECO:0000313" key="9">
    <source>
        <dbReference type="EMBL" id="OGM21256.1"/>
    </source>
</evidence>
<feature type="binding site" evidence="5">
    <location>
        <begin position="82"/>
        <end position="85"/>
    </location>
    <ligand>
        <name>AMP</name>
        <dbReference type="ChEBI" id="CHEBI:456215"/>
    </ligand>
</feature>
<evidence type="ECO:0000256" key="5">
    <source>
        <dbReference type="HAMAP-Rule" id="MF_00235"/>
    </source>
</evidence>
<dbReference type="PRINTS" id="PR00094">
    <property type="entry name" value="ADENYLTKNASE"/>
</dbReference>
<feature type="binding site" evidence="5">
    <location>
        <position position="167"/>
    </location>
    <ligand>
        <name>AMP</name>
        <dbReference type="ChEBI" id="CHEBI:456215"/>
    </ligand>
</feature>
<dbReference type="UniPathway" id="UPA00588">
    <property type="reaction ID" value="UER00649"/>
</dbReference>
<evidence type="ECO:0000256" key="6">
    <source>
        <dbReference type="RuleBase" id="RU003330"/>
    </source>
</evidence>
<gene>
    <name evidence="5" type="primary">adk</name>
    <name evidence="9" type="ORF">A2863_00240</name>
</gene>
<dbReference type="Pfam" id="PF00406">
    <property type="entry name" value="ADK"/>
    <property type="match status" value="1"/>
</dbReference>
<name>A0A1F7Y1W2_9BACT</name>
<dbReference type="InterPro" id="IPR007862">
    <property type="entry name" value="Adenylate_kinase_lid-dom"/>
</dbReference>
<comment type="pathway">
    <text evidence="5">Purine metabolism; AMP biosynthesis via salvage pathway; AMP from ADP: step 1/1.</text>
</comment>
<dbReference type="InterPro" id="IPR000850">
    <property type="entry name" value="Adenylat/UMP-CMP_kin"/>
</dbReference>
<evidence type="ECO:0000313" key="10">
    <source>
        <dbReference type="Proteomes" id="UP000178750"/>
    </source>
</evidence>
<feature type="binding site" evidence="5">
    <location>
        <begin position="10"/>
        <end position="15"/>
    </location>
    <ligand>
        <name>ATP</name>
        <dbReference type="ChEBI" id="CHEBI:30616"/>
    </ligand>
</feature>
<keyword evidence="5 7" id="KW-0067">ATP-binding</keyword>
<comment type="domain">
    <text evidence="5">Consists of three domains, a large central CORE domain and two small peripheral domains, NMPbind and LID, which undergo movements during catalysis. The LID domain closes over the site of phosphoryl transfer upon ATP binding. Assembling and dissambling the active center during each catalytic cycle provides an effective means to prevent ATP hydrolysis.</text>
</comment>
<evidence type="ECO:0000256" key="3">
    <source>
        <dbReference type="ARBA" id="ARBA00022741"/>
    </source>
</evidence>
<dbReference type="GO" id="GO:0004017">
    <property type="term" value="F:AMP kinase activity"/>
    <property type="evidence" value="ECO:0007669"/>
    <property type="project" value="UniProtKB-UniRule"/>
</dbReference>
<dbReference type="InterPro" id="IPR027417">
    <property type="entry name" value="P-loop_NTPase"/>
</dbReference>
<dbReference type="Gene3D" id="3.40.50.300">
    <property type="entry name" value="P-loop containing nucleotide triphosphate hydrolases"/>
    <property type="match status" value="1"/>
</dbReference>
<keyword evidence="2 5" id="KW-0545">Nucleotide biosynthesis</keyword>
<evidence type="ECO:0000256" key="2">
    <source>
        <dbReference type="ARBA" id="ARBA00022727"/>
    </source>
</evidence>
<dbReference type="SUPFAM" id="SSF52540">
    <property type="entry name" value="P-loop containing nucleoside triphosphate hydrolases"/>
    <property type="match status" value="1"/>
</dbReference>
<evidence type="ECO:0000256" key="1">
    <source>
        <dbReference type="ARBA" id="ARBA00022679"/>
    </source>
</evidence>
<dbReference type="PANTHER" id="PTHR23359">
    <property type="entry name" value="NUCLEOTIDE KINASE"/>
    <property type="match status" value="1"/>
</dbReference>
<dbReference type="InterPro" id="IPR036193">
    <property type="entry name" value="ADK_active_lid_dom_sf"/>
</dbReference>
<comment type="caution">
    <text evidence="9">The sequence shown here is derived from an EMBL/GenBank/DDBJ whole genome shotgun (WGS) entry which is preliminary data.</text>
</comment>
<feature type="binding site" evidence="5">
    <location>
        <position position="156"/>
    </location>
    <ligand>
        <name>AMP</name>
        <dbReference type="ChEBI" id="CHEBI:456215"/>
    </ligand>
</feature>
<dbReference type="GO" id="GO:0044209">
    <property type="term" value="P:AMP salvage"/>
    <property type="evidence" value="ECO:0007669"/>
    <property type="project" value="UniProtKB-UniRule"/>
</dbReference>
<proteinExistence type="inferred from homology"/>
<reference evidence="9 10" key="1">
    <citation type="journal article" date="2016" name="Nat. Commun.">
        <title>Thousands of microbial genomes shed light on interconnected biogeochemical processes in an aquifer system.</title>
        <authorList>
            <person name="Anantharaman K."/>
            <person name="Brown C.T."/>
            <person name="Hug L.A."/>
            <person name="Sharon I."/>
            <person name="Castelle C.J."/>
            <person name="Probst A.J."/>
            <person name="Thomas B.C."/>
            <person name="Singh A."/>
            <person name="Wilkins M.J."/>
            <person name="Karaoz U."/>
            <person name="Brodie E.L."/>
            <person name="Williams K.H."/>
            <person name="Hubbard S.S."/>
            <person name="Banfield J.F."/>
        </authorList>
    </citation>
    <scope>NUCLEOTIDE SEQUENCE [LARGE SCALE GENOMIC DNA]</scope>
</reference>
<keyword evidence="3 5" id="KW-0547">Nucleotide-binding</keyword>
<organism evidence="9 10">
    <name type="scientific">Candidatus Woesebacteria bacterium RIFCSPHIGHO2_01_FULL_38_9b</name>
    <dbReference type="NCBI Taxonomy" id="1802493"/>
    <lineage>
        <taxon>Bacteria</taxon>
        <taxon>Candidatus Woeseibacteriota</taxon>
    </lineage>
</organism>
<dbReference type="GO" id="GO:0005737">
    <property type="term" value="C:cytoplasm"/>
    <property type="evidence" value="ECO:0007669"/>
    <property type="project" value="UniProtKB-SubCell"/>
</dbReference>
<accession>A0A1F7Y1W2</accession>
<evidence type="ECO:0000256" key="7">
    <source>
        <dbReference type="RuleBase" id="RU003331"/>
    </source>
</evidence>
<dbReference type="NCBIfam" id="TIGR01351">
    <property type="entry name" value="adk"/>
    <property type="match status" value="1"/>
</dbReference>
<feature type="binding site" evidence="5">
    <location>
        <position position="31"/>
    </location>
    <ligand>
        <name>AMP</name>
        <dbReference type="ChEBI" id="CHEBI:456215"/>
    </ligand>
</feature>
<evidence type="ECO:0000256" key="4">
    <source>
        <dbReference type="ARBA" id="ARBA00022777"/>
    </source>
</evidence>
<dbReference type="AlphaFoldDB" id="A0A1F7Y1W2"/>
<feature type="binding site" evidence="5">
    <location>
        <begin position="133"/>
        <end position="134"/>
    </location>
    <ligand>
        <name>ATP</name>
        <dbReference type="ChEBI" id="CHEBI:30616"/>
    </ligand>
</feature>
<feature type="domain" description="Adenylate kinase active site lid" evidence="8">
    <location>
        <begin position="124"/>
        <end position="158"/>
    </location>
</feature>
<keyword evidence="1 5" id="KW-0808">Transferase</keyword>
<feature type="binding site" evidence="5">
    <location>
        <position position="36"/>
    </location>
    <ligand>
        <name>AMP</name>
        <dbReference type="ChEBI" id="CHEBI:456215"/>
    </ligand>
</feature>
<dbReference type="EMBL" id="MGGF01000042">
    <property type="protein sequence ID" value="OGM21256.1"/>
    <property type="molecule type" value="Genomic_DNA"/>
</dbReference>
<feature type="binding site" evidence="5">
    <location>
        <position position="195"/>
    </location>
    <ligand>
        <name>ATP</name>
        <dbReference type="ChEBI" id="CHEBI:30616"/>
    </ligand>
</feature>
<dbReference type="EC" id="2.7.4.3" evidence="5 7"/>
<dbReference type="HAMAP" id="MF_00235">
    <property type="entry name" value="Adenylate_kinase_Adk"/>
    <property type="match status" value="1"/>
</dbReference>
<feature type="binding site" evidence="5">
    <location>
        <begin position="53"/>
        <end position="55"/>
    </location>
    <ligand>
        <name>AMP</name>
        <dbReference type="ChEBI" id="CHEBI:456215"/>
    </ligand>
</feature>
<comment type="similarity">
    <text evidence="5 6">Belongs to the adenylate kinase family.</text>
</comment>
<dbReference type="SUPFAM" id="SSF57774">
    <property type="entry name" value="Microbial and mitochondrial ADK, insert 'zinc finger' domain"/>
    <property type="match status" value="1"/>
</dbReference>
<dbReference type="InterPro" id="IPR006259">
    <property type="entry name" value="Adenyl_kin_sub"/>
</dbReference>
<comment type="subunit">
    <text evidence="5 7">Monomer.</text>
</comment>
<comment type="catalytic activity">
    <reaction evidence="5 7">
        <text>AMP + ATP = 2 ADP</text>
        <dbReference type="Rhea" id="RHEA:12973"/>
        <dbReference type="ChEBI" id="CHEBI:30616"/>
        <dbReference type="ChEBI" id="CHEBI:456215"/>
        <dbReference type="ChEBI" id="CHEBI:456216"/>
        <dbReference type="EC" id="2.7.4.3"/>
    </reaction>
</comment>
<dbReference type="Proteomes" id="UP000178750">
    <property type="component" value="Unassembled WGS sequence"/>
</dbReference>
<dbReference type="GO" id="GO:0005524">
    <property type="term" value="F:ATP binding"/>
    <property type="evidence" value="ECO:0007669"/>
    <property type="project" value="UniProtKB-UniRule"/>
</dbReference>
<dbReference type="Pfam" id="PF05191">
    <property type="entry name" value="ADK_lid"/>
    <property type="match status" value="1"/>
</dbReference>
<feature type="binding site" evidence="5">
    <location>
        <position position="89"/>
    </location>
    <ligand>
        <name>AMP</name>
        <dbReference type="ChEBI" id="CHEBI:456215"/>
    </ligand>
</feature>
<evidence type="ECO:0000259" key="8">
    <source>
        <dbReference type="Pfam" id="PF05191"/>
    </source>
</evidence>
<feature type="binding site" evidence="5">
    <location>
        <position position="124"/>
    </location>
    <ligand>
        <name>ATP</name>
        <dbReference type="ChEBI" id="CHEBI:30616"/>
    </ligand>
</feature>
<keyword evidence="4 5" id="KW-0418">Kinase</keyword>
<sequence length="214" mass="24600">MNLVLLGAPGSGKGTQAEKLAKKLGLFYLQTGKLSREWAVKNDKIKKIIESGKLIPEKIMTEFVMDYLEKNVPDGKNILFEGFPRFISQFEDYEKWLKSKDQDIEAVISLDLREAEAVKRLSSRRICDKCGEVYNLITNPPPKPNRCKCGGKLLRRKDDNPKSIKVRFKYYEDNTKKLIDFLDKKGQLIRVNAAQPIDFVFEDILRKLGVKNQS</sequence>
<protein>
    <recommendedName>
        <fullName evidence="5 7">Adenylate kinase</fullName>
        <shortName evidence="5">AK</shortName>
        <ecNumber evidence="5 7">2.7.4.3</ecNumber>
    </recommendedName>
    <alternativeName>
        <fullName evidence="5">ATP-AMP transphosphorylase</fullName>
    </alternativeName>
    <alternativeName>
        <fullName evidence="5">ATP:AMP phosphotransferase</fullName>
    </alternativeName>
    <alternativeName>
        <fullName evidence="5">Adenylate monophosphate kinase</fullName>
    </alternativeName>
</protein>
<comment type="function">
    <text evidence="5">Catalyzes the reversible transfer of the terminal phosphate group between ATP and AMP. Plays an important role in cellular energy homeostasis and in adenine nucleotide metabolism.</text>
</comment>
<comment type="subcellular location">
    <subcellularLocation>
        <location evidence="5 7">Cytoplasm</location>
    </subcellularLocation>
</comment>